<dbReference type="PANTHER" id="PTHR32552:SF81">
    <property type="entry name" value="TONB-DEPENDENT OUTER MEMBRANE RECEPTOR"/>
    <property type="match status" value="1"/>
</dbReference>
<evidence type="ECO:0000256" key="1">
    <source>
        <dbReference type="ARBA" id="ARBA00004571"/>
    </source>
</evidence>
<evidence type="ECO:0000256" key="7">
    <source>
        <dbReference type="ARBA" id="ARBA00023065"/>
    </source>
</evidence>
<dbReference type="EMBL" id="JACHNZ010000005">
    <property type="protein sequence ID" value="MBB4631105.1"/>
    <property type="molecule type" value="Genomic_DNA"/>
</dbReference>
<dbReference type="Pfam" id="PF07715">
    <property type="entry name" value="Plug"/>
    <property type="match status" value="1"/>
</dbReference>
<dbReference type="RefSeq" id="WP_243451672.1">
    <property type="nucleotide sequence ID" value="NZ_JACHNZ010000005.1"/>
</dbReference>
<evidence type="ECO:0000256" key="12">
    <source>
        <dbReference type="RuleBase" id="RU003357"/>
    </source>
</evidence>
<keyword evidence="9 11" id="KW-0472">Membrane</keyword>
<comment type="similarity">
    <text evidence="11 12">Belongs to the TonB-dependent receptor family.</text>
</comment>
<keyword evidence="3 11" id="KW-1134">Transmembrane beta strand</keyword>
<protein>
    <submittedName>
        <fullName evidence="15">Iron complex outermembrane receptor protein</fullName>
    </submittedName>
</protein>
<evidence type="ECO:0000256" key="11">
    <source>
        <dbReference type="PROSITE-ProRule" id="PRU01360"/>
    </source>
</evidence>
<comment type="subcellular location">
    <subcellularLocation>
        <location evidence="1 11">Cell outer membrane</location>
        <topology evidence="1 11">Multi-pass membrane protein</topology>
    </subcellularLocation>
</comment>
<feature type="domain" description="TonB-dependent receptor plug" evidence="14">
    <location>
        <begin position="53"/>
        <end position="157"/>
    </location>
</feature>
<dbReference type="CDD" id="cd01347">
    <property type="entry name" value="ligand_gated_channel"/>
    <property type="match status" value="1"/>
</dbReference>
<keyword evidence="4" id="KW-0410">Iron transport</keyword>
<dbReference type="Pfam" id="PF00593">
    <property type="entry name" value="TonB_dep_Rec_b-barrel"/>
    <property type="match status" value="1"/>
</dbReference>
<dbReference type="GO" id="GO:0009279">
    <property type="term" value="C:cell outer membrane"/>
    <property type="evidence" value="ECO:0007669"/>
    <property type="project" value="UniProtKB-SubCell"/>
</dbReference>
<evidence type="ECO:0000256" key="9">
    <source>
        <dbReference type="ARBA" id="ARBA00023136"/>
    </source>
</evidence>
<evidence type="ECO:0000256" key="8">
    <source>
        <dbReference type="ARBA" id="ARBA00023077"/>
    </source>
</evidence>
<dbReference type="PANTHER" id="PTHR32552">
    <property type="entry name" value="FERRICHROME IRON RECEPTOR-RELATED"/>
    <property type="match status" value="1"/>
</dbReference>
<dbReference type="InterPro" id="IPR039426">
    <property type="entry name" value="TonB-dep_rcpt-like"/>
</dbReference>
<keyword evidence="6" id="KW-0408">Iron</keyword>
<evidence type="ECO:0000256" key="2">
    <source>
        <dbReference type="ARBA" id="ARBA00022448"/>
    </source>
</evidence>
<dbReference type="Gene3D" id="2.40.170.20">
    <property type="entry name" value="TonB-dependent receptor, beta-barrel domain"/>
    <property type="match status" value="1"/>
</dbReference>
<dbReference type="SUPFAM" id="SSF56935">
    <property type="entry name" value="Porins"/>
    <property type="match status" value="1"/>
</dbReference>
<evidence type="ECO:0000256" key="6">
    <source>
        <dbReference type="ARBA" id="ARBA00023004"/>
    </source>
</evidence>
<evidence type="ECO:0000256" key="3">
    <source>
        <dbReference type="ARBA" id="ARBA00022452"/>
    </source>
</evidence>
<comment type="caution">
    <text evidence="15">The sequence shown here is derived from an EMBL/GenBank/DDBJ whole genome shotgun (WGS) entry which is preliminary data.</text>
</comment>
<dbReference type="PROSITE" id="PS52016">
    <property type="entry name" value="TONB_DEPENDENT_REC_3"/>
    <property type="match status" value="1"/>
</dbReference>
<gene>
    <name evidence="15" type="ORF">GGQ98_000712</name>
</gene>
<evidence type="ECO:0000259" key="13">
    <source>
        <dbReference type="Pfam" id="PF00593"/>
    </source>
</evidence>
<dbReference type="InterPro" id="IPR012910">
    <property type="entry name" value="Plug_dom"/>
</dbReference>
<keyword evidence="8 12" id="KW-0798">TonB box</keyword>
<evidence type="ECO:0000313" key="15">
    <source>
        <dbReference type="EMBL" id="MBB4631105.1"/>
    </source>
</evidence>
<accession>A0A7W7AZ97</accession>
<dbReference type="Proteomes" id="UP000566324">
    <property type="component" value="Unassembled WGS sequence"/>
</dbReference>
<dbReference type="InterPro" id="IPR000531">
    <property type="entry name" value="Beta-barrel_TonB"/>
</dbReference>
<keyword evidence="5 11" id="KW-0812">Transmembrane</keyword>
<evidence type="ECO:0000256" key="4">
    <source>
        <dbReference type="ARBA" id="ARBA00022496"/>
    </source>
</evidence>
<keyword evidence="7" id="KW-0406">Ion transport</keyword>
<sequence>MRVAAIQTVAGVLSLTMPVEARAQQQSVEPGEEQVSAFGEIVVTATRRAEGAQDVPLAVTAVSQETLTAAGAPSVRELTSVVPGFNGGRNFGAFQPFIRGIGSTGVTVSDEPSVATYVDGIYVPFAQASNVDLVEIERIEVLRGPQGTTFGRNATGGLVSIVTPDPQFDFGGHADVRMGALTGSSQNALMYDARAYLTGGLSETVAADISVMRRHEGGYVRNLVGSDDFGDLTVTDVRSKLMFRPSDKAKITLIGEYYRLKSQVNAPQPLDGNTLGRSYGAIVPAEPWQVALDTAPLLNGKNYSFGLLTEFDLGAVALETTGGYLHTDVRQDADSDASNVRIGTLLTSPYGRIGEVFSQEVRLLSNGSGPFTWLIGGYAFILRSHNGTKTTNATFGPAPDRPITGEAFTISSFRNTTDSYAAFAEGSLEPSPGLFVTLGARYTTEKRSQVGFLNNNGAERDLPKDSERFNKFTYRGSIRYEIASKTNIYASYGNGFKSGVYTGTITPVLTRPEEVKALEAGIKSDPTRWLRVNLALFHYDYKDLQVTARDPLTTSYVVQNAAAAELYGGELELQVAPSESLQFRAAAAYNHARYKNFPLAQTFLPSPRGGNTVAAGDVSGNVMVRAPKWTFNFGPTWEHELGGGSFRVTGNLFHSSRVYFDFLNIVSQKPYTLVGVDLSWADPSELWRISLFGQNVFNEAVLQQSRVGNLSTDGLYEPPARFGIGISRKF</sequence>
<keyword evidence="15" id="KW-0675">Receptor</keyword>
<evidence type="ECO:0000313" key="16">
    <source>
        <dbReference type="Proteomes" id="UP000566324"/>
    </source>
</evidence>
<evidence type="ECO:0000256" key="10">
    <source>
        <dbReference type="ARBA" id="ARBA00023237"/>
    </source>
</evidence>
<keyword evidence="2 11" id="KW-0813">Transport</keyword>
<keyword evidence="16" id="KW-1185">Reference proteome</keyword>
<proteinExistence type="inferred from homology"/>
<dbReference type="InterPro" id="IPR036942">
    <property type="entry name" value="Beta-barrel_TonB_sf"/>
</dbReference>
<evidence type="ECO:0000256" key="5">
    <source>
        <dbReference type="ARBA" id="ARBA00022692"/>
    </source>
</evidence>
<evidence type="ECO:0000259" key="14">
    <source>
        <dbReference type="Pfam" id="PF07715"/>
    </source>
</evidence>
<dbReference type="GO" id="GO:0006826">
    <property type="term" value="P:iron ion transport"/>
    <property type="evidence" value="ECO:0007669"/>
    <property type="project" value="UniProtKB-KW"/>
</dbReference>
<feature type="domain" description="TonB-dependent receptor-like beta-barrel" evidence="13">
    <location>
        <begin position="247"/>
        <end position="696"/>
    </location>
</feature>
<keyword evidence="10 11" id="KW-0998">Cell outer membrane</keyword>
<reference evidence="15 16" key="1">
    <citation type="submission" date="2020-08" db="EMBL/GenBank/DDBJ databases">
        <title>Genomic Encyclopedia of Type Strains, Phase IV (KMG-IV): sequencing the most valuable type-strain genomes for metagenomic binning, comparative biology and taxonomic classification.</title>
        <authorList>
            <person name="Goeker M."/>
        </authorList>
    </citation>
    <scope>NUCLEOTIDE SEQUENCE [LARGE SCALE GENOMIC DNA]</scope>
    <source>
        <strain evidence="15 16">DSM 17328</strain>
    </source>
</reference>
<dbReference type="AlphaFoldDB" id="A0A7W7AZ97"/>
<organism evidence="15 16">
    <name type="scientific">Sphingosinicella soli</name>
    <dbReference type="NCBI Taxonomy" id="333708"/>
    <lineage>
        <taxon>Bacteria</taxon>
        <taxon>Pseudomonadati</taxon>
        <taxon>Pseudomonadota</taxon>
        <taxon>Alphaproteobacteria</taxon>
        <taxon>Sphingomonadales</taxon>
        <taxon>Sphingosinicellaceae</taxon>
        <taxon>Sphingosinicella</taxon>
    </lineage>
</organism>
<name>A0A7W7AZ97_9SPHN</name>